<dbReference type="Pfam" id="PF13813">
    <property type="entry name" value="MBOAT_2"/>
    <property type="match status" value="1"/>
</dbReference>
<reference evidence="7" key="1">
    <citation type="submission" date="2022-07" db="EMBL/GenBank/DDBJ databases">
        <title>Genome Sequence of Leucocoprinus birnbaumii.</title>
        <authorList>
            <person name="Buettner E."/>
        </authorList>
    </citation>
    <scope>NUCLEOTIDE SEQUENCE</scope>
    <source>
        <strain evidence="7">VT141</strain>
    </source>
</reference>
<evidence type="ECO:0000313" key="8">
    <source>
        <dbReference type="Proteomes" id="UP001213000"/>
    </source>
</evidence>
<keyword evidence="2 5" id="KW-0812">Transmembrane</keyword>
<evidence type="ECO:0000256" key="3">
    <source>
        <dbReference type="ARBA" id="ARBA00022989"/>
    </source>
</evidence>
<organism evidence="7 8">
    <name type="scientific">Leucocoprinus birnbaumii</name>
    <dbReference type="NCBI Taxonomy" id="56174"/>
    <lineage>
        <taxon>Eukaryota</taxon>
        <taxon>Fungi</taxon>
        <taxon>Dikarya</taxon>
        <taxon>Basidiomycota</taxon>
        <taxon>Agaricomycotina</taxon>
        <taxon>Agaricomycetes</taxon>
        <taxon>Agaricomycetidae</taxon>
        <taxon>Agaricales</taxon>
        <taxon>Agaricineae</taxon>
        <taxon>Agaricaceae</taxon>
        <taxon>Leucocoprinus</taxon>
    </lineage>
</organism>
<feature type="domain" description="Wax synthase" evidence="6">
    <location>
        <begin position="221"/>
        <end position="308"/>
    </location>
</feature>
<dbReference type="Proteomes" id="UP001213000">
    <property type="component" value="Unassembled WGS sequence"/>
</dbReference>
<name>A0AAD5YVH2_9AGAR</name>
<protein>
    <recommendedName>
        <fullName evidence="6">Wax synthase domain-containing protein</fullName>
    </recommendedName>
</protein>
<dbReference type="EMBL" id="JANIEX010000069">
    <property type="protein sequence ID" value="KAJ3574406.1"/>
    <property type="molecule type" value="Genomic_DNA"/>
</dbReference>
<keyword evidence="8" id="KW-1185">Reference proteome</keyword>
<feature type="transmembrane region" description="Helical" evidence="5">
    <location>
        <begin position="7"/>
        <end position="27"/>
    </location>
</feature>
<evidence type="ECO:0000256" key="1">
    <source>
        <dbReference type="ARBA" id="ARBA00004141"/>
    </source>
</evidence>
<feature type="transmembrane region" description="Helical" evidence="5">
    <location>
        <begin position="33"/>
        <end position="51"/>
    </location>
</feature>
<gene>
    <name evidence="7" type="ORF">NP233_g1777</name>
</gene>
<keyword evidence="3 5" id="KW-1133">Transmembrane helix</keyword>
<keyword evidence="4 5" id="KW-0472">Membrane</keyword>
<feature type="transmembrane region" description="Helical" evidence="5">
    <location>
        <begin position="189"/>
        <end position="215"/>
    </location>
</feature>
<dbReference type="GO" id="GO:0016020">
    <property type="term" value="C:membrane"/>
    <property type="evidence" value="ECO:0007669"/>
    <property type="project" value="UniProtKB-SubCell"/>
</dbReference>
<evidence type="ECO:0000313" key="7">
    <source>
        <dbReference type="EMBL" id="KAJ3574406.1"/>
    </source>
</evidence>
<comment type="caution">
    <text evidence="7">The sequence shown here is derived from an EMBL/GenBank/DDBJ whole genome shotgun (WGS) entry which is preliminary data.</text>
</comment>
<feature type="transmembrane region" description="Helical" evidence="5">
    <location>
        <begin position="303"/>
        <end position="324"/>
    </location>
</feature>
<accession>A0AAD5YVH2</accession>
<sequence length="365" mass="40742">MPHPRPISPLFLPLFFLHGSLIVLGFASRPSPYRPLLFLPVAFVAYYTVSLSRVCSITTVPPVDFAAGAWLLVQTISSFNGMVLYDAQKTLYRVVDTPGQITTEPFVERVRWGFDLFMNLRGIGWNHEPRRLPRNPQSLNESRAAFVISRFWTLGELGLVIVALRLVFGDPNTTSDSSRRLHIEILSRLLPLVSLALVGTIVHSISSVAAVGFGISKPAAWPPGIGKFADAYTVGNCWGLVWHQGVRVHLVTLAQFILHDIFKVPSKPTYMFRFLSLHIVFFLSGLIHVGFEFMAHGQASSEFIVLFMLQAWAITAEQAVQYIAFGSVSRIEAPSFWWRLIGYVWVGCWVIACAPLAEGVVRKVD</sequence>
<feature type="transmembrane region" description="Helical" evidence="5">
    <location>
        <begin position="144"/>
        <end position="168"/>
    </location>
</feature>
<dbReference type="InterPro" id="IPR032805">
    <property type="entry name" value="Wax_synthase_dom"/>
</dbReference>
<feature type="transmembrane region" description="Helical" evidence="5">
    <location>
        <begin position="270"/>
        <end position="291"/>
    </location>
</feature>
<evidence type="ECO:0000259" key="6">
    <source>
        <dbReference type="Pfam" id="PF13813"/>
    </source>
</evidence>
<evidence type="ECO:0000256" key="2">
    <source>
        <dbReference type="ARBA" id="ARBA00022692"/>
    </source>
</evidence>
<proteinExistence type="predicted"/>
<comment type="subcellular location">
    <subcellularLocation>
        <location evidence="1">Membrane</location>
        <topology evidence="1">Multi-pass membrane protein</topology>
    </subcellularLocation>
</comment>
<evidence type="ECO:0000256" key="5">
    <source>
        <dbReference type="SAM" id="Phobius"/>
    </source>
</evidence>
<dbReference type="AlphaFoldDB" id="A0AAD5YVH2"/>
<feature type="transmembrane region" description="Helical" evidence="5">
    <location>
        <begin position="336"/>
        <end position="357"/>
    </location>
</feature>
<evidence type="ECO:0000256" key="4">
    <source>
        <dbReference type="ARBA" id="ARBA00023136"/>
    </source>
</evidence>